<name>A0A6L2MWF3_TANCI</name>
<dbReference type="PANTHER" id="PTHR31973">
    <property type="entry name" value="POLYPROTEIN, PUTATIVE-RELATED"/>
    <property type="match status" value="1"/>
</dbReference>
<comment type="caution">
    <text evidence="2">The sequence shown here is derived from an EMBL/GenBank/DDBJ whole genome shotgun (WGS) entry which is preliminary data.</text>
</comment>
<feature type="compositionally biased region" description="Polar residues" evidence="1">
    <location>
        <begin position="629"/>
        <end position="639"/>
    </location>
</feature>
<feature type="region of interest" description="Disordered" evidence="1">
    <location>
        <begin position="561"/>
        <end position="639"/>
    </location>
</feature>
<feature type="compositionally biased region" description="Low complexity" evidence="1">
    <location>
        <begin position="578"/>
        <end position="592"/>
    </location>
</feature>
<evidence type="ECO:0000256" key="1">
    <source>
        <dbReference type="SAM" id="MobiDB-lite"/>
    </source>
</evidence>
<dbReference type="EMBL" id="BKCJ010007644">
    <property type="protein sequence ID" value="GEU78298.1"/>
    <property type="molecule type" value="Genomic_DNA"/>
</dbReference>
<evidence type="ECO:0000313" key="2">
    <source>
        <dbReference type="EMBL" id="GEU78298.1"/>
    </source>
</evidence>
<dbReference type="PANTHER" id="PTHR31973:SF187">
    <property type="entry name" value="MUTATOR TRANSPOSASE MUDRA PROTEIN"/>
    <property type="match status" value="1"/>
</dbReference>
<accession>A0A6L2MWF3</accession>
<dbReference type="AlphaFoldDB" id="A0A6L2MWF3"/>
<proteinExistence type="predicted"/>
<organism evidence="2">
    <name type="scientific">Tanacetum cinerariifolium</name>
    <name type="common">Dalmatian daisy</name>
    <name type="synonym">Chrysanthemum cinerariifolium</name>
    <dbReference type="NCBI Taxonomy" id="118510"/>
    <lineage>
        <taxon>Eukaryota</taxon>
        <taxon>Viridiplantae</taxon>
        <taxon>Streptophyta</taxon>
        <taxon>Embryophyta</taxon>
        <taxon>Tracheophyta</taxon>
        <taxon>Spermatophyta</taxon>
        <taxon>Magnoliopsida</taxon>
        <taxon>eudicotyledons</taxon>
        <taxon>Gunneridae</taxon>
        <taxon>Pentapetalae</taxon>
        <taxon>asterids</taxon>
        <taxon>campanulids</taxon>
        <taxon>Asterales</taxon>
        <taxon>Asteraceae</taxon>
        <taxon>Asteroideae</taxon>
        <taxon>Anthemideae</taxon>
        <taxon>Anthemidinae</taxon>
        <taxon>Tanacetum</taxon>
    </lineage>
</organism>
<sequence length="639" mass="72575">MVKDASNMSYDELVSWAEEEAEMQTTKKKVVTPKKKIEHVVDDVDIPLMNLVESPKLKRKLLVRNSPSPIAKRKLMGKVTSPTSYVVNKGRSVLNEGNIVNKIVEKGKITMVKEVNTVKKALDKGKCKMVEEERHVHRNVRRNNGIVIEDNVNPTVESDTDSVSDPAKGISYSLYSGSDSESEYLSDKSVDYLSEGEEELIELRKRKTEAKNAPKVSKQQTQAANKGISSGVRQRKQYFVGDNETVIKHEGFMDDLLRKLSQDNGNGMTDQFHIVETKVEKYPIHDVDTHWRMRKPKQLKGCLTYYALANGYSLWFYRSSKTKLIAKCGLRPEKIKDPKLGKQSKFKRYPSEANRSKCRWRCYGKMMTSENSVQALNERETTIEDHYGYIRSYAKAILESNPGSTVKAVVNVKNKDKWNWFLDLLGDDLERHTGQGLIKAVKEVMPYVEHRQCARHIYEGFKKQYSGFGMLYQLVEICLKLGMRQKHLVLIKSVKTVLADYDNFQFDVGGSSQFDVGGEEQVTQFDMGGGGSSDVRGTKKNVVGGFAQFDVRRGRRVKTTVKRGGAGYRRSQNHQVLEQEPQATEQEPQAAKQEPHRSRPKGILNFIRPRPKSERILKKQLAKKVHGIGSTSSNALNLE</sequence>
<protein>
    <submittedName>
        <fullName evidence="2">Pentatricopeptide repeat-containing protein</fullName>
    </submittedName>
</protein>
<reference evidence="2" key="1">
    <citation type="journal article" date="2019" name="Sci. Rep.">
        <title>Draft genome of Tanacetum cinerariifolium, the natural source of mosquito coil.</title>
        <authorList>
            <person name="Yamashiro T."/>
            <person name="Shiraishi A."/>
            <person name="Satake H."/>
            <person name="Nakayama K."/>
        </authorList>
    </citation>
    <scope>NUCLEOTIDE SEQUENCE</scope>
</reference>
<gene>
    <name evidence="2" type="ORF">Tci_050276</name>
</gene>